<comment type="similarity">
    <text evidence="1">Belongs to the MobA/MobL family.</text>
</comment>
<comment type="caution">
    <text evidence="5">The sequence shown here is derived from an EMBL/GenBank/DDBJ whole genome shotgun (WGS) entry which is preliminary data.</text>
</comment>
<protein>
    <submittedName>
        <fullName evidence="5">MobQ family relaxase</fullName>
    </submittedName>
</protein>
<gene>
    <name evidence="5" type="primary">mobQ</name>
    <name evidence="5" type="ORF">ACFOW3_14730</name>
</gene>
<evidence type="ECO:0000256" key="3">
    <source>
        <dbReference type="SAM" id="MobiDB-lite"/>
    </source>
</evidence>
<evidence type="ECO:0000256" key="2">
    <source>
        <dbReference type="ARBA" id="ARBA00022971"/>
    </source>
</evidence>
<evidence type="ECO:0000259" key="4">
    <source>
        <dbReference type="Pfam" id="PF03389"/>
    </source>
</evidence>
<dbReference type="Pfam" id="PF03389">
    <property type="entry name" value="MobA_MobL"/>
    <property type="match status" value="1"/>
</dbReference>
<proteinExistence type="inferred from homology"/>
<dbReference type="EMBL" id="JBHSAJ010000042">
    <property type="protein sequence ID" value="MFC3935870.1"/>
    <property type="molecule type" value="Genomic_DNA"/>
</dbReference>
<keyword evidence="2" id="KW-0184">Conjugation</keyword>
<name>A0ABV8DBX7_9BURK</name>
<dbReference type="Proteomes" id="UP001595693">
    <property type="component" value="Unassembled WGS sequence"/>
</dbReference>
<dbReference type="NCBIfam" id="NF041496">
    <property type="entry name" value="MobQ"/>
    <property type="match status" value="1"/>
</dbReference>
<accession>A0ABV8DBX7</accession>
<sequence>MAIFHSTTKIIARSDGHNAVQAAAYRAGTRLRCKRTGQVFNFTRKTEVTHRAILAPPGSPSWATDRSVLWNQIESSETRNNSQLAREVEIALPVELTHQQHIDLITEYVSQQFVAIGMVADIAIHSKVGKNGKPDNPHCHIMLTLRQLTPDGVGAKRRDWNQKSLVTKWRAAWADACNSALQTIETSQRIDHRSNRVRGIERPATVHVGRQTPWNAEAFEERIEHNRTVEAWTQANTKLQRVLAEVKHVQSQLLDLTSSISQALAMRDAPTPTTSIPPAAIWTPHSGTLTAPVTGAELRKRPGALRHPTQRKKSTHPTISSISILPSGGHGPSNGNGGAPC</sequence>
<feature type="region of interest" description="Disordered" evidence="3">
    <location>
        <begin position="300"/>
        <end position="341"/>
    </location>
</feature>
<reference evidence="6" key="1">
    <citation type="journal article" date="2019" name="Int. J. Syst. Evol. Microbiol.">
        <title>The Global Catalogue of Microorganisms (GCM) 10K type strain sequencing project: providing services to taxonomists for standard genome sequencing and annotation.</title>
        <authorList>
            <consortium name="The Broad Institute Genomics Platform"/>
            <consortium name="The Broad Institute Genome Sequencing Center for Infectious Disease"/>
            <person name="Wu L."/>
            <person name="Ma J."/>
        </authorList>
    </citation>
    <scope>NUCLEOTIDE SEQUENCE [LARGE SCALE GENOMIC DNA]</scope>
    <source>
        <strain evidence="6">CCUG 2113</strain>
    </source>
</reference>
<keyword evidence="6" id="KW-1185">Reference proteome</keyword>
<organism evidence="5 6">
    <name type="scientific">Acidovorax facilis</name>
    <dbReference type="NCBI Taxonomy" id="12917"/>
    <lineage>
        <taxon>Bacteria</taxon>
        <taxon>Pseudomonadati</taxon>
        <taxon>Pseudomonadota</taxon>
        <taxon>Betaproteobacteria</taxon>
        <taxon>Burkholderiales</taxon>
        <taxon>Comamonadaceae</taxon>
        <taxon>Acidovorax</taxon>
    </lineage>
</organism>
<feature type="compositionally biased region" description="Basic residues" evidence="3">
    <location>
        <begin position="301"/>
        <end position="315"/>
    </location>
</feature>
<feature type="domain" description="MobA/MobL protein" evidence="4">
    <location>
        <begin position="19"/>
        <end position="211"/>
    </location>
</feature>
<evidence type="ECO:0000313" key="6">
    <source>
        <dbReference type="Proteomes" id="UP001595693"/>
    </source>
</evidence>
<feature type="compositionally biased region" description="Gly residues" evidence="3">
    <location>
        <begin position="328"/>
        <end position="341"/>
    </location>
</feature>
<evidence type="ECO:0000256" key="1">
    <source>
        <dbReference type="ARBA" id="ARBA00010873"/>
    </source>
</evidence>
<evidence type="ECO:0000313" key="5">
    <source>
        <dbReference type="EMBL" id="MFC3935870.1"/>
    </source>
</evidence>
<dbReference type="InterPro" id="IPR005053">
    <property type="entry name" value="MobA_MobL"/>
</dbReference>
<dbReference type="Gene3D" id="3.30.930.30">
    <property type="match status" value="1"/>
</dbReference>
<dbReference type="RefSeq" id="WP_082437500.1">
    <property type="nucleotide sequence ID" value="NZ_JAMXAX010000037.1"/>
</dbReference>